<dbReference type="Pfam" id="PF04454">
    <property type="entry name" value="Linocin_M18"/>
    <property type="match status" value="1"/>
</dbReference>
<dbReference type="GO" id="GO:0140737">
    <property type="term" value="C:encapsulin nanocompartment"/>
    <property type="evidence" value="ECO:0007669"/>
    <property type="project" value="UniProtKB-SubCell"/>
</dbReference>
<dbReference type="NCBIfam" id="NF041155">
    <property type="entry name" value="encap_f1"/>
    <property type="match status" value="1"/>
</dbReference>
<dbReference type="Gene3D" id="3.30.2320.10">
    <property type="entry name" value="hypothetical protein PF0899 domain"/>
    <property type="match status" value="1"/>
</dbReference>
<dbReference type="OrthoDB" id="2922at2"/>
<dbReference type="PANTHER" id="PTHR37165:SF1">
    <property type="entry name" value="TYPE 1 ENCAPSULIN SHELL PROTEIN"/>
    <property type="match status" value="1"/>
</dbReference>
<comment type="subcellular location">
    <subcellularLocation>
        <location evidence="1">Encapsulin nanocompartment</location>
    </subcellularLocation>
</comment>
<gene>
    <name evidence="5" type="ORF">SAMN04490178_11248</name>
</gene>
<dbReference type="InterPro" id="IPR051429">
    <property type="entry name" value="Encapsulin_nc"/>
</dbReference>
<organism evidence="5 6">
    <name type="scientific">Propionispora vibrioides</name>
    <dbReference type="NCBI Taxonomy" id="112903"/>
    <lineage>
        <taxon>Bacteria</taxon>
        <taxon>Bacillati</taxon>
        <taxon>Bacillota</taxon>
        <taxon>Negativicutes</taxon>
        <taxon>Selenomonadales</taxon>
        <taxon>Sporomusaceae</taxon>
        <taxon>Propionispora</taxon>
    </lineage>
</organism>
<evidence type="ECO:0000256" key="4">
    <source>
        <dbReference type="ARBA" id="ARBA00050023"/>
    </source>
</evidence>
<dbReference type="PIRSF" id="PIRSF019254">
    <property type="entry name" value="CFP29"/>
    <property type="match status" value="1"/>
</dbReference>
<name>A0A1H8VQL6_9FIRM</name>
<reference evidence="5 6" key="1">
    <citation type="submission" date="2016-10" db="EMBL/GenBank/DDBJ databases">
        <authorList>
            <person name="de Groot N.N."/>
        </authorList>
    </citation>
    <scope>NUCLEOTIDE SEQUENCE [LARGE SCALE GENOMIC DNA]</scope>
    <source>
        <strain evidence="5 6">DSM 13305</strain>
    </source>
</reference>
<dbReference type="InterPro" id="IPR007544">
    <property type="entry name" value="ENCAP"/>
</dbReference>
<dbReference type="Proteomes" id="UP000198847">
    <property type="component" value="Unassembled WGS sequence"/>
</dbReference>
<dbReference type="EMBL" id="FODY01000012">
    <property type="protein sequence ID" value="SEP17238.1"/>
    <property type="molecule type" value="Genomic_DNA"/>
</dbReference>
<protein>
    <recommendedName>
        <fullName evidence="4">Type 1 encapsulin shell protein</fullName>
    </recommendedName>
</protein>
<keyword evidence="6" id="KW-1185">Reference proteome</keyword>
<evidence type="ECO:0000313" key="6">
    <source>
        <dbReference type="Proteomes" id="UP000198847"/>
    </source>
</evidence>
<evidence type="ECO:0000256" key="2">
    <source>
        <dbReference type="ARBA" id="ARBA00033743"/>
    </source>
</evidence>
<dbReference type="AlphaFoldDB" id="A0A1H8VQL6"/>
<evidence type="ECO:0000256" key="3">
    <source>
        <dbReference type="ARBA" id="ARBA00033787"/>
    </source>
</evidence>
<sequence length="279" mass="30717">MEFLLRDDAPFSEQQWEKIDSLVVNTARQVLTGRKFIHIYGPLGAGAQSVHIDDYGSVGQGDADFFGDSDDTDVIKTQGRRFLEIPLLYKDFSIPWRDVEQSKQTGLPLDVATAAGAAAVCARKEDELIFLGNKELGYEGLATAAGVNTLTKKDWKVGENAFSDIAEALELLAGKGFVGKFALTLSPDLYRQLQRLQPNTGLLEIARVRELLDGQVYQTPALGNNKAVLVCAEPQNLDLVIGQDLITGYLGPEKLNHTLRVLETVLLRIKRKDAIVVFE</sequence>
<evidence type="ECO:0000313" key="5">
    <source>
        <dbReference type="EMBL" id="SEP17238.1"/>
    </source>
</evidence>
<accession>A0A1H8VQL6</accession>
<dbReference type="Gene3D" id="3.30.2400.30">
    <property type="match status" value="1"/>
</dbReference>
<dbReference type="PANTHER" id="PTHR37165">
    <property type="entry name" value="PEPTIDASE U56 FAMILY"/>
    <property type="match status" value="1"/>
</dbReference>
<dbReference type="RefSeq" id="WP_091747107.1">
    <property type="nucleotide sequence ID" value="NZ_FODY01000012.1"/>
</dbReference>
<evidence type="ECO:0000256" key="1">
    <source>
        <dbReference type="ARBA" id="ARBA00033738"/>
    </source>
</evidence>
<proteinExistence type="inferred from homology"/>
<keyword evidence="3" id="KW-1284">Encapsulin nanocompartment</keyword>
<comment type="similarity">
    <text evidence="2">Belongs to the encapsulin family. Family 1 subfamily.</text>
</comment>